<dbReference type="Pfam" id="PF13416">
    <property type="entry name" value="SBP_bac_8"/>
    <property type="match status" value="1"/>
</dbReference>
<dbReference type="OrthoDB" id="2503541at2"/>
<evidence type="ECO:0000313" key="6">
    <source>
        <dbReference type="Proteomes" id="UP000282311"/>
    </source>
</evidence>
<feature type="signal peptide" evidence="4">
    <location>
        <begin position="1"/>
        <end position="25"/>
    </location>
</feature>
<dbReference type="GO" id="GO:0042956">
    <property type="term" value="P:maltodextrin transmembrane transport"/>
    <property type="evidence" value="ECO:0007669"/>
    <property type="project" value="TreeGrafter"/>
</dbReference>
<dbReference type="SUPFAM" id="SSF53850">
    <property type="entry name" value="Periplasmic binding protein-like II"/>
    <property type="match status" value="1"/>
</dbReference>
<keyword evidence="2" id="KW-0813">Transport</keyword>
<evidence type="ECO:0000256" key="4">
    <source>
        <dbReference type="SAM" id="SignalP"/>
    </source>
</evidence>
<dbReference type="Proteomes" id="UP000282311">
    <property type="component" value="Unassembled WGS sequence"/>
</dbReference>
<evidence type="ECO:0000313" key="5">
    <source>
        <dbReference type="EMBL" id="RKN81937.1"/>
    </source>
</evidence>
<evidence type="ECO:0000256" key="3">
    <source>
        <dbReference type="ARBA" id="ARBA00022729"/>
    </source>
</evidence>
<dbReference type="InterPro" id="IPR006059">
    <property type="entry name" value="SBP"/>
</dbReference>
<comment type="similarity">
    <text evidence="1">Belongs to the bacterial solute-binding protein 1 family.</text>
</comment>
<accession>A0A3B0CDG4</accession>
<dbReference type="GO" id="GO:1901982">
    <property type="term" value="F:maltose binding"/>
    <property type="evidence" value="ECO:0007669"/>
    <property type="project" value="TreeGrafter"/>
</dbReference>
<feature type="chain" id="PRO_5017201478" evidence="4">
    <location>
        <begin position="26"/>
        <end position="427"/>
    </location>
</feature>
<dbReference type="RefSeq" id="WP_120748690.1">
    <property type="nucleotide sequence ID" value="NZ_RBAH01000013.1"/>
</dbReference>
<dbReference type="PANTHER" id="PTHR30061">
    <property type="entry name" value="MALTOSE-BINDING PERIPLASMIC PROTEIN"/>
    <property type="match status" value="1"/>
</dbReference>
<dbReference type="EMBL" id="RBAH01000013">
    <property type="protein sequence ID" value="RKN81937.1"/>
    <property type="molecule type" value="Genomic_DNA"/>
</dbReference>
<dbReference type="GO" id="GO:0055052">
    <property type="term" value="C:ATP-binding cassette (ABC) transporter complex, substrate-binding subunit-containing"/>
    <property type="evidence" value="ECO:0007669"/>
    <property type="project" value="TreeGrafter"/>
</dbReference>
<name>A0A3B0CDG4_9BACL</name>
<dbReference type="Gene3D" id="3.40.190.10">
    <property type="entry name" value="Periplasmic binding protein-like II"/>
    <property type="match status" value="1"/>
</dbReference>
<evidence type="ECO:0000256" key="1">
    <source>
        <dbReference type="ARBA" id="ARBA00008520"/>
    </source>
</evidence>
<comment type="caution">
    <text evidence="5">The sequence shown here is derived from an EMBL/GenBank/DDBJ whole genome shotgun (WGS) entry which is preliminary data.</text>
</comment>
<dbReference type="AlphaFoldDB" id="A0A3B0CDG4"/>
<organism evidence="5 6">
    <name type="scientific">Paenibacillus ginsengarvi</name>
    <dbReference type="NCBI Taxonomy" id="400777"/>
    <lineage>
        <taxon>Bacteria</taxon>
        <taxon>Bacillati</taxon>
        <taxon>Bacillota</taxon>
        <taxon>Bacilli</taxon>
        <taxon>Bacillales</taxon>
        <taxon>Paenibacillaceae</taxon>
        <taxon>Paenibacillus</taxon>
    </lineage>
</organism>
<evidence type="ECO:0000256" key="2">
    <source>
        <dbReference type="ARBA" id="ARBA00022448"/>
    </source>
</evidence>
<proteinExistence type="inferred from homology"/>
<keyword evidence="3 4" id="KW-0732">Signal</keyword>
<dbReference type="GO" id="GO:0015768">
    <property type="term" value="P:maltose transport"/>
    <property type="evidence" value="ECO:0007669"/>
    <property type="project" value="TreeGrafter"/>
</dbReference>
<dbReference type="PANTHER" id="PTHR30061:SF50">
    <property type="entry name" value="MALTOSE_MALTODEXTRIN-BINDING PERIPLASMIC PROTEIN"/>
    <property type="match status" value="1"/>
</dbReference>
<protein>
    <submittedName>
        <fullName evidence="5">Carbohydrate ABC transporter substrate-binding protein</fullName>
    </submittedName>
</protein>
<sequence>MKMNKWVSGAACMAILLSGCGQNSANDGKETNTETKSLLPVTLKIYNDLAYISERDFKEMIAEPVKKKYPHLTVEQVATRNDLDKLIAAGEAVDFFVTWNGQMAFYKDLGFFEDITPLAKKNNFDLEKFDPGALDAIRTVSENGKELYALPYAVQLNALYYNKTIFDRFGATYPKDGMTWTDAIELAKKVSRKEGDVQYYGLDTDDYVRFTFPLSLGAVDAKTNKALVNSEPYKRAFDMAKQLYSSTGVKYQNKGIERFTKDQTVAMIATINLFQQLKQSSGLDWDVAQFPSYPDKPNVYGMYDLHILIPNRNSKNQDDMMRTMEVLFSDEVQTNMVRKTGRVSTLKDVKYKQQFGKDIPELQGKRIESIFKSTPAPAPEYSRYYPKAAEILRWNYVDYMNGVKDVNTALRDAEEAINKQIDGQQGK</sequence>
<reference evidence="5 6" key="1">
    <citation type="journal article" date="2007" name="Int. J. Syst. Evol. Microbiol.">
        <title>Paenibacillus ginsengarvi sp. nov., isolated from soil from ginseng cultivation.</title>
        <authorList>
            <person name="Yoon M.H."/>
            <person name="Ten L.N."/>
            <person name="Im W.T."/>
        </authorList>
    </citation>
    <scope>NUCLEOTIDE SEQUENCE [LARGE SCALE GENOMIC DNA]</scope>
    <source>
        <strain evidence="5 6">KCTC 13059</strain>
    </source>
</reference>
<dbReference type="PROSITE" id="PS51257">
    <property type="entry name" value="PROKAR_LIPOPROTEIN"/>
    <property type="match status" value="1"/>
</dbReference>
<keyword evidence="6" id="KW-1185">Reference proteome</keyword>
<gene>
    <name evidence="5" type="ORF">D7M11_18290</name>
</gene>